<dbReference type="EMBL" id="HACG01028640">
    <property type="protein sequence ID" value="CEK75505.1"/>
    <property type="molecule type" value="Transcribed_RNA"/>
</dbReference>
<sequence>MTKFTSKHVYTLILLEHKAHKRKHIPYSPAIISVDNMDKVYEQISSNKLMDGNIS</sequence>
<protein>
    <submittedName>
        <fullName evidence="1">Uncharacterized protein</fullName>
    </submittedName>
</protein>
<dbReference type="AlphaFoldDB" id="A0A0B7A6A0"/>
<gene>
    <name evidence="1" type="primary">ORF95800</name>
</gene>
<reference evidence="1" key="1">
    <citation type="submission" date="2014-12" db="EMBL/GenBank/DDBJ databases">
        <title>Insight into the proteome of Arion vulgaris.</title>
        <authorList>
            <person name="Aradska J."/>
            <person name="Bulat T."/>
            <person name="Smidak R."/>
            <person name="Sarate P."/>
            <person name="Gangsoo J."/>
            <person name="Sialana F."/>
            <person name="Bilban M."/>
            <person name="Lubec G."/>
        </authorList>
    </citation>
    <scope>NUCLEOTIDE SEQUENCE</scope>
    <source>
        <tissue evidence="1">Skin</tissue>
    </source>
</reference>
<name>A0A0B7A6A0_9EUPU</name>
<organism evidence="1">
    <name type="scientific">Arion vulgaris</name>
    <dbReference type="NCBI Taxonomy" id="1028688"/>
    <lineage>
        <taxon>Eukaryota</taxon>
        <taxon>Metazoa</taxon>
        <taxon>Spiralia</taxon>
        <taxon>Lophotrochozoa</taxon>
        <taxon>Mollusca</taxon>
        <taxon>Gastropoda</taxon>
        <taxon>Heterobranchia</taxon>
        <taxon>Euthyneura</taxon>
        <taxon>Panpulmonata</taxon>
        <taxon>Eupulmonata</taxon>
        <taxon>Stylommatophora</taxon>
        <taxon>Helicina</taxon>
        <taxon>Arionoidea</taxon>
        <taxon>Arionidae</taxon>
        <taxon>Arion</taxon>
    </lineage>
</organism>
<accession>A0A0B7A6A0</accession>
<evidence type="ECO:0000313" key="1">
    <source>
        <dbReference type="EMBL" id="CEK75505.1"/>
    </source>
</evidence>
<proteinExistence type="predicted"/>